<comment type="caution">
    <text evidence="2">The sequence shown here is derived from an EMBL/GenBank/DDBJ whole genome shotgun (WGS) entry which is preliminary data.</text>
</comment>
<dbReference type="OrthoDB" id="529845at2759"/>
<evidence type="ECO:0000313" key="3">
    <source>
        <dbReference type="Proteomes" id="UP000613740"/>
    </source>
</evidence>
<organism evidence="2 3">
    <name type="scientific">Chlamydomonas schloesseri</name>
    <dbReference type="NCBI Taxonomy" id="2026947"/>
    <lineage>
        <taxon>Eukaryota</taxon>
        <taxon>Viridiplantae</taxon>
        <taxon>Chlorophyta</taxon>
        <taxon>core chlorophytes</taxon>
        <taxon>Chlorophyceae</taxon>
        <taxon>CS clade</taxon>
        <taxon>Chlamydomonadales</taxon>
        <taxon>Chlamydomonadaceae</taxon>
        <taxon>Chlamydomonas</taxon>
    </lineage>
</organism>
<dbReference type="EMBL" id="JAEHOD010000015">
    <property type="protein sequence ID" value="KAG2449128.1"/>
    <property type="molecule type" value="Genomic_DNA"/>
</dbReference>
<dbReference type="Proteomes" id="UP000613740">
    <property type="component" value="Unassembled WGS sequence"/>
</dbReference>
<accession>A0A835WK22</accession>
<protein>
    <submittedName>
        <fullName evidence="2">Uncharacterized protein</fullName>
    </submittedName>
</protein>
<evidence type="ECO:0000256" key="1">
    <source>
        <dbReference type="SAM" id="MobiDB-lite"/>
    </source>
</evidence>
<sequence length="359" mass="41264">MDCSALASRRALSKCAGPSSRCIVPAALPLSRPRTCSRSSGHVAGRRATTIVARSNGKTVTPSPLFDEVAESEGFIRLVSPDSAEPNLDDPDWISKVDDWHEFWNYNNWELEVEDLETEEGNVAGPMEAVRRAEKLVDAFAEMDMRTDIVNWMGTQWSEDMFEEDKYANPPMEPERPDPNPPLTLWDLRARAEKRRQRQFIDAEWHRRQNRIGKLWYPHMDEYRDMRVRDNPVEGYRHDWTEQEIQLLITNNGIACDPKAHGALTENPLANQDYHALGVRYLEETEELLERTGHLATTDLRTQFDREFILHGEDYGEEEAEAELDAMRKEAEREALIEAGIDPDEEDLDLEEVGEVRLG</sequence>
<name>A0A835WK22_9CHLO</name>
<proteinExistence type="predicted"/>
<evidence type="ECO:0000313" key="2">
    <source>
        <dbReference type="EMBL" id="KAG2449128.1"/>
    </source>
</evidence>
<keyword evidence="3" id="KW-1185">Reference proteome</keyword>
<gene>
    <name evidence="2" type="ORF">HYH02_005876</name>
</gene>
<reference evidence="2" key="1">
    <citation type="journal article" date="2020" name="bioRxiv">
        <title>Comparative genomics of Chlamydomonas.</title>
        <authorList>
            <person name="Craig R.J."/>
            <person name="Hasan A.R."/>
            <person name="Ness R.W."/>
            <person name="Keightley P.D."/>
        </authorList>
    </citation>
    <scope>NUCLEOTIDE SEQUENCE</scope>
    <source>
        <strain evidence="2">CCAP 11/173</strain>
    </source>
</reference>
<feature type="region of interest" description="Disordered" evidence="1">
    <location>
        <begin position="337"/>
        <end position="359"/>
    </location>
</feature>
<feature type="compositionally biased region" description="Acidic residues" evidence="1">
    <location>
        <begin position="341"/>
        <end position="353"/>
    </location>
</feature>
<dbReference type="AlphaFoldDB" id="A0A835WK22"/>